<dbReference type="NCBIfam" id="NF033580">
    <property type="entry name" value="transpos_IS5_3"/>
    <property type="match status" value="1"/>
</dbReference>
<evidence type="ECO:0000259" key="1">
    <source>
        <dbReference type="Pfam" id="PF01609"/>
    </source>
</evidence>
<dbReference type="GO" id="GO:0006313">
    <property type="term" value="P:DNA transposition"/>
    <property type="evidence" value="ECO:0007669"/>
    <property type="project" value="InterPro"/>
</dbReference>
<gene>
    <name evidence="3" type="ORF">FHT02_003953</name>
</gene>
<dbReference type="PANTHER" id="PTHR30007">
    <property type="entry name" value="PHP DOMAIN PROTEIN"/>
    <property type="match status" value="1"/>
</dbReference>
<evidence type="ECO:0000313" key="3">
    <source>
        <dbReference type="EMBL" id="MBB5712693.1"/>
    </source>
</evidence>
<name>A0A840YSR9_9SPHN</name>
<dbReference type="EMBL" id="JACIJF010000023">
    <property type="protein sequence ID" value="MBB5712693.1"/>
    <property type="molecule type" value="Genomic_DNA"/>
</dbReference>
<proteinExistence type="predicted"/>
<dbReference type="RefSeq" id="WP_184091423.1">
    <property type="nucleotide sequence ID" value="NZ_JACIJF010000023.1"/>
</dbReference>
<reference evidence="3 4" key="1">
    <citation type="submission" date="2020-08" db="EMBL/GenBank/DDBJ databases">
        <title>Genomic Encyclopedia of Type Strains, Phase IV (KMG-IV): sequencing the most valuable type-strain genomes for metagenomic binning, comparative biology and taxonomic classification.</title>
        <authorList>
            <person name="Goeker M."/>
        </authorList>
    </citation>
    <scope>NUCLEOTIDE SEQUENCE [LARGE SCALE GENOMIC DNA]</scope>
    <source>
        <strain evidence="3 4">DSM 26736</strain>
    </source>
</reference>
<dbReference type="AlphaFoldDB" id="A0A840YSR9"/>
<dbReference type="GO" id="GO:0004803">
    <property type="term" value="F:transposase activity"/>
    <property type="evidence" value="ECO:0007669"/>
    <property type="project" value="InterPro"/>
</dbReference>
<comment type="caution">
    <text evidence="3">The sequence shown here is derived from an EMBL/GenBank/DDBJ whole genome shotgun (WGS) entry which is preliminary data.</text>
</comment>
<dbReference type="Pfam" id="PF13340">
    <property type="entry name" value="DUF4096"/>
    <property type="match status" value="1"/>
</dbReference>
<evidence type="ECO:0000259" key="2">
    <source>
        <dbReference type="Pfam" id="PF13340"/>
    </source>
</evidence>
<sequence length="291" mass="34127">MWTQQSRGRMAQIARKTKRYPSDLTDEEWDRLAPLMPKPGRRGRPREVDFREVINAVRYLVRSGCGWRMLPVHFGAWQTVYGWFRELARRFLFQTIHDLELMLDRERCGREASPSAAVIDSQSIKAPSAEKRGFDAGKKVVGRKRHIAVDTDGRLLMVNLTTADISDSAGAQVILSGIRKRWPWVKHLFADGAYDRLKLMDKASYLNFVVEVIRRSDKQEGFKVLPRRWVVERTFGWMIRWRRLVRDYEKRIDVSQAMILVAMGGNLLRRNTHPWFSKRTLRARRVTLDRS</sequence>
<keyword evidence="4" id="KW-1185">Reference proteome</keyword>
<accession>A0A840YSR9</accession>
<dbReference type="Pfam" id="PF01609">
    <property type="entry name" value="DDE_Tnp_1"/>
    <property type="match status" value="1"/>
</dbReference>
<dbReference type="PANTHER" id="PTHR30007:SF0">
    <property type="entry name" value="TRANSPOSASE"/>
    <property type="match status" value="1"/>
</dbReference>
<protein>
    <submittedName>
        <fullName evidence="3">Transposase</fullName>
    </submittedName>
</protein>
<dbReference type="InterPro" id="IPR025161">
    <property type="entry name" value="IS402-like_dom"/>
</dbReference>
<organism evidence="3 4">
    <name type="scientific">Sphingomonas xinjiangensis</name>
    <dbReference type="NCBI Taxonomy" id="643568"/>
    <lineage>
        <taxon>Bacteria</taxon>
        <taxon>Pseudomonadati</taxon>
        <taxon>Pseudomonadota</taxon>
        <taxon>Alphaproteobacteria</taxon>
        <taxon>Sphingomonadales</taxon>
        <taxon>Sphingomonadaceae</taxon>
        <taxon>Sphingomonas</taxon>
    </lineage>
</organism>
<feature type="domain" description="Transposase IS4-like" evidence="1">
    <location>
        <begin position="113"/>
        <end position="263"/>
    </location>
</feature>
<dbReference type="InterPro" id="IPR002559">
    <property type="entry name" value="Transposase_11"/>
</dbReference>
<dbReference type="Proteomes" id="UP000527143">
    <property type="component" value="Unassembled WGS sequence"/>
</dbReference>
<feature type="domain" description="Insertion element IS402-like" evidence="2">
    <location>
        <begin position="24"/>
        <end position="97"/>
    </location>
</feature>
<evidence type="ECO:0000313" key="4">
    <source>
        <dbReference type="Proteomes" id="UP000527143"/>
    </source>
</evidence>
<dbReference type="GO" id="GO:0003677">
    <property type="term" value="F:DNA binding"/>
    <property type="evidence" value="ECO:0007669"/>
    <property type="project" value="InterPro"/>
</dbReference>